<dbReference type="PANTHER" id="PTHR33516:SF2">
    <property type="entry name" value="LEXA REPRESSOR-RELATED"/>
    <property type="match status" value="1"/>
</dbReference>
<dbReference type="InterPro" id="IPR010982">
    <property type="entry name" value="Lambda_DNA-bd_dom_sf"/>
</dbReference>
<dbReference type="Proteomes" id="UP000747013">
    <property type="component" value="Unassembled WGS sequence"/>
</dbReference>
<dbReference type="Pfam" id="PF01381">
    <property type="entry name" value="HTH_3"/>
    <property type="match status" value="1"/>
</dbReference>
<dbReference type="EMBL" id="DYWC01000148">
    <property type="protein sequence ID" value="HJF87087.1"/>
    <property type="molecule type" value="Genomic_DNA"/>
</dbReference>
<dbReference type="PROSITE" id="PS50943">
    <property type="entry name" value="HTH_CROC1"/>
    <property type="match status" value="1"/>
</dbReference>
<dbReference type="GO" id="GO:0006281">
    <property type="term" value="P:DNA repair"/>
    <property type="evidence" value="ECO:0007669"/>
    <property type="project" value="UniProtKB-KW"/>
</dbReference>
<dbReference type="Pfam" id="PF00717">
    <property type="entry name" value="Peptidase_S24"/>
    <property type="match status" value="1"/>
</dbReference>
<dbReference type="InterPro" id="IPR050077">
    <property type="entry name" value="LexA_repressor"/>
</dbReference>
<dbReference type="CDD" id="cd06529">
    <property type="entry name" value="S24_LexA-like"/>
    <property type="match status" value="1"/>
</dbReference>
<dbReference type="CDD" id="cd00093">
    <property type="entry name" value="HTH_XRE"/>
    <property type="match status" value="1"/>
</dbReference>
<keyword evidence="4 7" id="KW-0068">Autocatalytic cleavage</keyword>
<dbReference type="InterPro" id="IPR015927">
    <property type="entry name" value="Peptidase_S24_S26A/B/C"/>
</dbReference>
<evidence type="ECO:0000313" key="10">
    <source>
        <dbReference type="Proteomes" id="UP000747013"/>
    </source>
</evidence>
<sequence length="204" mass="22445">MEFKDKIKLQRKSAKMTQMQLANLITNRLGETISPNAVSGWERGANKPTMDKVTILADIFNVSISYFFDESDVLETGSISIPLLGEIACGEPITATENVDSYIDRTTAGLPNGNLFYLECKGESMSPTIPDKSFVLIREQPEVEDGEIAAVLVNGDSEVTLKRVKKQGDVIFLMPDNSNYSPYIISDSNPGRIIGKAIEFTSKL</sequence>
<reference evidence="9" key="2">
    <citation type="submission" date="2021-09" db="EMBL/GenBank/DDBJ databases">
        <authorList>
            <person name="Gilroy R."/>
        </authorList>
    </citation>
    <scope>NUCLEOTIDE SEQUENCE</scope>
    <source>
        <strain evidence="9">7886</strain>
    </source>
</reference>
<dbReference type="GO" id="GO:0006355">
    <property type="term" value="P:regulation of DNA-templated transcription"/>
    <property type="evidence" value="ECO:0007669"/>
    <property type="project" value="InterPro"/>
</dbReference>
<proteinExistence type="inferred from homology"/>
<evidence type="ECO:0000256" key="1">
    <source>
        <dbReference type="ARBA" id="ARBA00007484"/>
    </source>
</evidence>
<evidence type="ECO:0000256" key="4">
    <source>
        <dbReference type="ARBA" id="ARBA00022813"/>
    </source>
</evidence>
<dbReference type="Gene3D" id="2.10.109.10">
    <property type="entry name" value="Umud Fragment, subunit A"/>
    <property type="match status" value="1"/>
</dbReference>
<dbReference type="PANTHER" id="PTHR33516">
    <property type="entry name" value="LEXA REPRESSOR"/>
    <property type="match status" value="1"/>
</dbReference>
<gene>
    <name evidence="9" type="ORF">K8V88_06585</name>
</gene>
<dbReference type="InterPro" id="IPR001387">
    <property type="entry name" value="Cro/C1-type_HTH"/>
</dbReference>
<evidence type="ECO:0000256" key="2">
    <source>
        <dbReference type="ARBA" id="ARBA00022763"/>
    </source>
</evidence>
<keyword evidence="6" id="KW-0742">SOS response</keyword>
<comment type="caution">
    <text evidence="9">The sequence shown here is derived from an EMBL/GenBank/DDBJ whole genome shotgun (WGS) entry which is preliminary data.</text>
</comment>
<keyword evidence="3 7" id="KW-0378">Hydrolase</keyword>
<dbReference type="SUPFAM" id="SSF47413">
    <property type="entry name" value="lambda repressor-like DNA-binding domains"/>
    <property type="match status" value="1"/>
</dbReference>
<dbReference type="InterPro" id="IPR039418">
    <property type="entry name" value="LexA-like"/>
</dbReference>
<dbReference type="GO" id="GO:0003677">
    <property type="term" value="F:DNA binding"/>
    <property type="evidence" value="ECO:0007669"/>
    <property type="project" value="InterPro"/>
</dbReference>
<dbReference type="PRINTS" id="PR00726">
    <property type="entry name" value="LEXASERPTASE"/>
</dbReference>
<dbReference type="GO" id="GO:0016787">
    <property type="term" value="F:hydrolase activity"/>
    <property type="evidence" value="ECO:0007669"/>
    <property type="project" value="UniProtKB-KW"/>
</dbReference>
<reference evidence="9" key="1">
    <citation type="journal article" date="2021" name="PeerJ">
        <title>Extensive microbial diversity within the chicken gut microbiome revealed by metagenomics and culture.</title>
        <authorList>
            <person name="Gilroy R."/>
            <person name="Ravi A."/>
            <person name="Getino M."/>
            <person name="Pursley I."/>
            <person name="Horton D.L."/>
            <person name="Alikhan N.F."/>
            <person name="Baker D."/>
            <person name="Gharbi K."/>
            <person name="Hall N."/>
            <person name="Watson M."/>
            <person name="Adriaenssens E.M."/>
            <person name="Foster-Nyarko E."/>
            <person name="Jarju S."/>
            <person name="Secka A."/>
            <person name="Antonio M."/>
            <person name="Oren A."/>
            <person name="Chaudhuri R.R."/>
            <person name="La Ragione R."/>
            <person name="Hildebrand F."/>
            <person name="Pallen M.J."/>
        </authorList>
    </citation>
    <scope>NUCLEOTIDE SEQUENCE</scope>
    <source>
        <strain evidence="9">7886</strain>
    </source>
</reference>
<dbReference type="SMART" id="SM00530">
    <property type="entry name" value="HTH_XRE"/>
    <property type="match status" value="1"/>
</dbReference>
<evidence type="ECO:0000256" key="3">
    <source>
        <dbReference type="ARBA" id="ARBA00022801"/>
    </source>
</evidence>
<evidence type="ECO:0000259" key="8">
    <source>
        <dbReference type="PROSITE" id="PS50943"/>
    </source>
</evidence>
<evidence type="ECO:0000256" key="5">
    <source>
        <dbReference type="ARBA" id="ARBA00023204"/>
    </source>
</evidence>
<evidence type="ECO:0000256" key="6">
    <source>
        <dbReference type="ARBA" id="ARBA00023236"/>
    </source>
</evidence>
<evidence type="ECO:0000313" key="9">
    <source>
        <dbReference type="EMBL" id="HJF87087.1"/>
    </source>
</evidence>
<dbReference type="GO" id="GO:0009432">
    <property type="term" value="P:SOS response"/>
    <property type="evidence" value="ECO:0007669"/>
    <property type="project" value="UniProtKB-KW"/>
</dbReference>
<dbReference type="InterPro" id="IPR006197">
    <property type="entry name" value="Peptidase_S24_LexA"/>
</dbReference>
<feature type="domain" description="HTH cro/C1-type" evidence="8">
    <location>
        <begin position="7"/>
        <end position="67"/>
    </location>
</feature>
<keyword evidence="2" id="KW-0227">DNA damage</keyword>
<keyword evidence="5" id="KW-0234">DNA repair</keyword>
<organism evidence="9 10">
    <name type="scientific">Companilactobacillus farciminis</name>
    <dbReference type="NCBI Taxonomy" id="1612"/>
    <lineage>
        <taxon>Bacteria</taxon>
        <taxon>Bacillati</taxon>
        <taxon>Bacillota</taxon>
        <taxon>Bacilli</taxon>
        <taxon>Lactobacillales</taxon>
        <taxon>Lactobacillaceae</taxon>
        <taxon>Companilactobacillus</taxon>
    </lineage>
</organism>
<evidence type="ECO:0000256" key="7">
    <source>
        <dbReference type="RuleBase" id="RU003991"/>
    </source>
</evidence>
<dbReference type="AlphaFoldDB" id="A0A921LA41"/>
<accession>A0A921LA41</accession>
<name>A0A921LA41_9LACO</name>
<dbReference type="InterPro" id="IPR036286">
    <property type="entry name" value="LexA/Signal_pep-like_sf"/>
</dbReference>
<dbReference type="SUPFAM" id="SSF51306">
    <property type="entry name" value="LexA/Signal peptidase"/>
    <property type="match status" value="1"/>
</dbReference>
<dbReference type="Gene3D" id="1.10.260.40">
    <property type="entry name" value="lambda repressor-like DNA-binding domains"/>
    <property type="match status" value="1"/>
</dbReference>
<protein>
    <submittedName>
        <fullName evidence="9">XRE family transcriptional regulator</fullName>
    </submittedName>
</protein>
<comment type="similarity">
    <text evidence="1 7">Belongs to the peptidase S24 family.</text>
</comment>